<feature type="non-terminal residue" evidence="1">
    <location>
        <position position="77"/>
    </location>
</feature>
<evidence type="ECO:0000313" key="1">
    <source>
        <dbReference type="EMBL" id="KAI0059621.1"/>
    </source>
</evidence>
<name>A0ACB8SUQ9_9AGAM</name>
<organism evidence="1 2">
    <name type="scientific">Artomyces pyxidatus</name>
    <dbReference type="NCBI Taxonomy" id="48021"/>
    <lineage>
        <taxon>Eukaryota</taxon>
        <taxon>Fungi</taxon>
        <taxon>Dikarya</taxon>
        <taxon>Basidiomycota</taxon>
        <taxon>Agaricomycotina</taxon>
        <taxon>Agaricomycetes</taxon>
        <taxon>Russulales</taxon>
        <taxon>Auriscalpiaceae</taxon>
        <taxon>Artomyces</taxon>
    </lineage>
</organism>
<dbReference type="Proteomes" id="UP000814140">
    <property type="component" value="Unassembled WGS sequence"/>
</dbReference>
<proteinExistence type="predicted"/>
<reference evidence="1" key="2">
    <citation type="journal article" date="2022" name="New Phytol.">
        <title>Evolutionary transition to the ectomycorrhizal habit in the genomes of a hyperdiverse lineage of mushroom-forming fungi.</title>
        <authorList>
            <person name="Looney B."/>
            <person name="Miyauchi S."/>
            <person name="Morin E."/>
            <person name="Drula E."/>
            <person name="Courty P.E."/>
            <person name="Kohler A."/>
            <person name="Kuo A."/>
            <person name="LaButti K."/>
            <person name="Pangilinan J."/>
            <person name="Lipzen A."/>
            <person name="Riley R."/>
            <person name="Andreopoulos W."/>
            <person name="He G."/>
            <person name="Johnson J."/>
            <person name="Nolan M."/>
            <person name="Tritt A."/>
            <person name="Barry K.W."/>
            <person name="Grigoriev I.V."/>
            <person name="Nagy L.G."/>
            <person name="Hibbett D."/>
            <person name="Henrissat B."/>
            <person name="Matheny P.B."/>
            <person name="Labbe J."/>
            <person name="Martin F.M."/>
        </authorList>
    </citation>
    <scope>NUCLEOTIDE SEQUENCE</scope>
    <source>
        <strain evidence="1">HHB10654</strain>
    </source>
</reference>
<sequence>PVDILTYCYNKQMVYAPAGKTYEEALDSAQELFPDLRGIDRDRISFHVTGTDHFVRVPKMAWEAVLLDVPRYEVVHV</sequence>
<protein>
    <submittedName>
        <fullName evidence="1">Uncharacterized protein</fullName>
    </submittedName>
</protein>
<feature type="non-terminal residue" evidence="1">
    <location>
        <position position="1"/>
    </location>
</feature>
<evidence type="ECO:0000313" key="2">
    <source>
        <dbReference type="Proteomes" id="UP000814140"/>
    </source>
</evidence>
<gene>
    <name evidence="1" type="ORF">BV25DRAFT_1785443</name>
</gene>
<reference evidence="1" key="1">
    <citation type="submission" date="2021-03" db="EMBL/GenBank/DDBJ databases">
        <authorList>
            <consortium name="DOE Joint Genome Institute"/>
            <person name="Ahrendt S."/>
            <person name="Looney B.P."/>
            <person name="Miyauchi S."/>
            <person name="Morin E."/>
            <person name="Drula E."/>
            <person name="Courty P.E."/>
            <person name="Chicoki N."/>
            <person name="Fauchery L."/>
            <person name="Kohler A."/>
            <person name="Kuo A."/>
            <person name="Labutti K."/>
            <person name="Pangilinan J."/>
            <person name="Lipzen A."/>
            <person name="Riley R."/>
            <person name="Andreopoulos W."/>
            <person name="He G."/>
            <person name="Johnson J."/>
            <person name="Barry K.W."/>
            <person name="Grigoriev I.V."/>
            <person name="Nagy L."/>
            <person name="Hibbett D."/>
            <person name="Henrissat B."/>
            <person name="Matheny P.B."/>
            <person name="Labbe J."/>
            <person name="Martin F."/>
        </authorList>
    </citation>
    <scope>NUCLEOTIDE SEQUENCE</scope>
    <source>
        <strain evidence="1">HHB10654</strain>
    </source>
</reference>
<comment type="caution">
    <text evidence="1">The sequence shown here is derived from an EMBL/GenBank/DDBJ whole genome shotgun (WGS) entry which is preliminary data.</text>
</comment>
<dbReference type="EMBL" id="MU277225">
    <property type="protein sequence ID" value="KAI0059621.1"/>
    <property type="molecule type" value="Genomic_DNA"/>
</dbReference>
<accession>A0ACB8SUQ9</accession>
<keyword evidence="2" id="KW-1185">Reference proteome</keyword>